<evidence type="ECO:0000256" key="1">
    <source>
        <dbReference type="ARBA" id="ARBA00022679"/>
    </source>
</evidence>
<feature type="region of interest" description="Disordered" evidence="6">
    <location>
        <begin position="315"/>
        <end position="358"/>
    </location>
</feature>
<name>A0ABY7H1F4_9BACT</name>
<dbReference type="PANTHER" id="PTHR43289">
    <property type="entry name" value="MITOGEN-ACTIVATED PROTEIN KINASE KINASE KINASE 20-RELATED"/>
    <property type="match status" value="1"/>
</dbReference>
<evidence type="ECO:0000256" key="4">
    <source>
        <dbReference type="ARBA" id="ARBA00022840"/>
    </source>
</evidence>
<dbReference type="Pfam" id="PF00069">
    <property type="entry name" value="Pkinase"/>
    <property type="match status" value="1"/>
</dbReference>
<feature type="compositionally biased region" description="Pro residues" evidence="6">
    <location>
        <begin position="404"/>
        <end position="448"/>
    </location>
</feature>
<keyword evidence="9" id="KW-1185">Reference proteome</keyword>
<evidence type="ECO:0000256" key="6">
    <source>
        <dbReference type="SAM" id="MobiDB-lite"/>
    </source>
</evidence>
<dbReference type="Gene3D" id="3.30.200.20">
    <property type="entry name" value="Phosphorylase Kinase, domain 1"/>
    <property type="match status" value="1"/>
</dbReference>
<dbReference type="CDD" id="cd14014">
    <property type="entry name" value="STKc_PknB_like"/>
    <property type="match status" value="1"/>
</dbReference>
<organism evidence="8 9">
    <name type="scientific">Nannocystis punicea</name>
    <dbReference type="NCBI Taxonomy" id="2995304"/>
    <lineage>
        <taxon>Bacteria</taxon>
        <taxon>Pseudomonadati</taxon>
        <taxon>Myxococcota</taxon>
        <taxon>Polyangia</taxon>
        <taxon>Nannocystales</taxon>
        <taxon>Nannocystaceae</taxon>
        <taxon>Nannocystis</taxon>
    </lineage>
</organism>
<reference evidence="8" key="1">
    <citation type="submission" date="2022-11" db="EMBL/GenBank/DDBJ databases">
        <title>Minimal conservation of predation-associated metabolite biosynthetic gene clusters underscores biosynthetic potential of Myxococcota including descriptions for ten novel species: Archangium lansinium sp. nov., Myxococcus landrumus sp. nov., Nannocystis bai.</title>
        <authorList>
            <person name="Ahearne A."/>
            <person name="Stevens C."/>
            <person name="Dowd S."/>
        </authorList>
    </citation>
    <scope>NUCLEOTIDE SEQUENCE</scope>
    <source>
        <strain evidence="8">Fl3</strain>
    </source>
</reference>
<keyword evidence="2 5" id="KW-0547">Nucleotide-binding</keyword>
<dbReference type="Gene3D" id="1.10.510.10">
    <property type="entry name" value="Transferase(Phosphotransferase) domain 1"/>
    <property type="match status" value="1"/>
</dbReference>
<dbReference type="PROSITE" id="PS50011">
    <property type="entry name" value="PROTEIN_KINASE_DOM"/>
    <property type="match status" value="1"/>
</dbReference>
<dbReference type="PRINTS" id="PR01217">
    <property type="entry name" value="PRICHEXTENSN"/>
</dbReference>
<dbReference type="RefSeq" id="WP_269035327.1">
    <property type="nucleotide sequence ID" value="NZ_CP114040.1"/>
</dbReference>
<dbReference type="GO" id="GO:0016301">
    <property type="term" value="F:kinase activity"/>
    <property type="evidence" value="ECO:0007669"/>
    <property type="project" value="UniProtKB-KW"/>
</dbReference>
<keyword evidence="1" id="KW-0808">Transferase</keyword>
<accession>A0ABY7H1F4</accession>
<dbReference type="PROSITE" id="PS00107">
    <property type="entry name" value="PROTEIN_KINASE_ATP"/>
    <property type="match status" value="1"/>
</dbReference>
<evidence type="ECO:0000313" key="9">
    <source>
        <dbReference type="Proteomes" id="UP001164459"/>
    </source>
</evidence>
<dbReference type="SMART" id="SM00220">
    <property type="entry name" value="S_TKc"/>
    <property type="match status" value="1"/>
</dbReference>
<dbReference type="InterPro" id="IPR011009">
    <property type="entry name" value="Kinase-like_dom_sf"/>
</dbReference>
<dbReference type="InterPro" id="IPR008271">
    <property type="entry name" value="Ser/Thr_kinase_AS"/>
</dbReference>
<evidence type="ECO:0000313" key="8">
    <source>
        <dbReference type="EMBL" id="WAS92972.1"/>
    </source>
</evidence>
<feature type="compositionally biased region" description="Low complexity" evidence="6">
    <location>
        <begin position="339"/>
        <end position="358"/>
    </location>
</feature>
<evidence type="ECO:0000259" key="7">
    <source>
        <dbReference type="PROSITE" id="PS50011"/>
    </source>
</evidence>
<feature type="binding site" evidence="5">
    <location>
        <position position="59"/>
    </location>
    <ligand>
        <name>ATP</name>
        <dbReference type="ChEBI" id="CHEBI:30616"/>
    </ligand>
</feature>
<proteinExistence type="predicted"/>
<dbReference type="EMBL" id="CP114040">
    <property type="protein sequence ID" value="WAS92972.1"/>
    <property type="molecule type" value="Genomic_DNA"/>
</dbReference>
<dbReference type="PROSITE" id="PS00108">
    <property type="entry name" value="PROTEIN_KINASE_ST"/>
    <property type="match status" value="1"/>
</dbReference>
<gene>
    <name evidence="8" type="ORF">O0S08_42940</name>
</gene>
<feature type="domain" description="Protein kinase" evidence="7">
    <location>
        <begin position="30"/>
        <end position="300"/>
    </location>
</feature>
<evidence type="ECO:0000256" key="2">
    <source>
        <dbReference type="ARBA" id="ARBA00022741"/>
    </source>
</evidence>
<keyword evidence="4 5" id="KW-0067">ATP-binding</keyword>
<dbReference type="SUPFAM" id="SSF56112">
    <property type="entry name" value="Protein kinase-like (PK-like)"/>
    <property type="match status" value="1"/>
</dbReference>
<feature type="region of interest" description="Disordered" evidence="6">
    <location>
        <begin position="395"/>
        <end position="469"/>
    </location>
</feature>
<dbReference type="PANTHER" id="PTHR43289:SF6">
    <property type="entry name" value="SERINE_THREONINE-PROTEIN KINASE NEKL-3"/>
    <property type="match status" value="1"/>
</dbReference>
<sequence length="549" mass="58832">MSFDLAIDTEPEAAGPEGDFPPGTILVGRYQVLQVLGRGGMGSVYLAEHVEVGRKVAIKVLLPQWSQTDSIVRRFRAEARTASTIGHPNIVQVFDAGALPDRRLFLVMEHLAGRDLEAELIESTSVEPPRRACNIMRQIALALGAGHRAGIVHRDLKPSNIMLVPQLDGEAVKVLDFGIAANTGLIVAGAERITSPGSLMGTPEYMAPEQATNMPARPTFDVYAMGVMLFEMLTGDIPFSASNAFELLAFKLNRPAPSVDTRRPGLPPALVKLIADCLATDSAERPPDGDAVAARLDAILQDMRRESLILANKLGPTPAGEASESRLPRLDVPAPVIPTPSTSMPSASPSPAATLAPLRRPQPRYRAATQVLALLTVLGLVTVVWLLLRGPDSPPPQELAAVTPPAPAPVEPVPVPKDISPPPPAVEPPPTQPPVEPPPLEPTPPPPEGTSARPTTKTGSRPGGDAYLSPRCQRLRTSAEEARRTQRWAILRDYSRQRECWASTAEARKLETKALMELGDFTGCMSVGKGLKDQEAQGWLKLCQKRVGG</sequence>
<protein>
    <submittedName>
        <fullName evidence="8">Serine/threonine-protein kinase</fullName>
    </submittedName>
</protein>
<evidence type="ECO:0000256" key="5">
    <source>
        <dbReference type="PROSITE-ProRule" id="PRU10141"/>
    </source>
</evidence>
<keyword evidence="3 8" id="KW-0418">Kinase</keyword>
<dbReference type="Proteomes" id="UP001164459">
    <property type="component" value="Chromosome"/>
</dbReference>
<dbReference type="InterPro" id="IPR000719">
    <property type="entry name" value="Prot_kinase_dom"/>
</dbReference>
<evidence type="ECO:0000256" key="3">
    <source>
        <dbReference type="ARBA" id="ARBA00022777"/>
    </source>
</evidence>
<dbReference type="InterPro" id="IPR017441">
    <property type="entry name" value="Protein_kinase_ATP_BS"/>
</dbReference>